<accession>A0AAD4KDH6</accession>
<protein>
    <submittedName>
        <fullName evidence="2">Uncharacterized protein</fullName>
    </submittedName>
</protein>
<sequence length="75" mass="8900">MLVPRRGSSDHHRSQAVCTAVADGATPQHQHPSHHHHHQQQQQQLQLHHHHHHHHHHQQQRRTSNMEIIAEERNV</sequence>
<dbReference type="AlphaFoldDB" id="A0AAD4KDH6"/>
<name>A0AAD4KDH6_9MUSC</name>
<keyword evidence="3" id="KW-1185">Reference proteome</keyword>
<feature type="region of interest" description="Disordered" evidence="1">
    <location>
        <begin position="1"/>
        <end position="75"/>
    </location>
</feature>
<organism evidence="2 3">
    <name type="scientific">Drosophila rubida</name>
    <dbReference type="NCBI Taxonomy" id="30044"/>
    <lineage>
        <taxon>Eukaryota</taxon>
        <taxon>Metazoa</taxon>
        <taxon>Ecdysozoa</taxon>
        <taxon>Arthropoda</taxon>
        <taxon>Hexapoda</taxon>
        <taxon>Insecta</taxon>
        <taxon>Pterygota</taxon>
        <taxon>Neoptera</taxon>
        <taxon>Endopterygota</taxon>
        <taxon>Diptera</taxon>
        <taxon>Brachycera</taxon>
        <taxon>Muscomorpha</taxon>
        <taxon>Ephydroidea</taxon>
        <taxon>Drosophilidae</taxon>
        <taxon>Drosophila</taxon>
    </lineage>
</organism>
<dbReference type="EMBL" id="JAJJHW010000095">
    <property type="protein sequence ID" value="KAH8387287.1"/>
    <property type="molecule type" value="Genomic_DNA"/>
</dbReference>
<evidence type="ECO:0000313" key="2">
    <source>
        <dbReference type="EMBL" id="KAH8387287.1"/>
    </source>
</evidence>
<evidence type="ECO:0000256" key="1">
    <source>
        <dbReference type="SAM" id="MobiDB-lite"/>
    </source>
</evidence>
<feature type="compositionally biased region" description="Basic residues" evidence="1">
    <location>
        <begin position="47"/>
        <end position="60"/>
    </location>
</feature>
<evidence type="ECO:0000313" key="3">
    <source>
        <dbReference type="Proteomes" id="UP001200034"/>
    </source>
</evidence>
<dbReference type="Proteomes" id="UP001200034">
    <property type="component" value="Unassembled WGS sequence"/>
</dbReference>
<gene>
    <name evidence="2" type="ORF">KR093_006050</name>
</gene>
<reference evidence="2" key="1">
    <citation type="journal article" date="2021" name="Mol. Ecol. Resour.">
        <title>Phylogenomic analyses of the genus Drosophila reveals genomic signals of climate adaptation.</title>
        <authorList>
            <person name="Li F."/>
            <person name="Rane R.V."/>
            <person name="Luria V."/>
            <person name="Xiong Z."/>
            <person name="Chen J."/>
            <person name="Li Z."/>
            <person name="Catullo R.A."/>
            <person name="Griffin P.C."/>
            <person name="Schiffer M."/>
            <person name="Pearce S."/>
            <person name="Lee S.F."/>
            <person name="McElroy K."/>
            <person name="Stocker A."/>
            <person name="Shirriffs J."/>
            <person name="Cockerell F."/>
            <person name="Coppin C."/>
            <person name="Sgro C.M."/>
            <person name="Karger A."/>
            <person name="Cain J.W."/>
            <person name="Weber J.A."/>
            <person name="Santpere G."/>
            <person name="Kirschner M.W."/>
            <person name="Hoffmann A.A."/>
            <person name="Oakeshott J.G."/>
            <person name="Zhang G."/>
        </authorList>
    </citation>
    <scope>NUCLEOTIDE SEQUENCE</scope>
    <source>
        <strain evidence="2">BGI-SZ-2011g</strain>
    </source>
</reference>
<proteinExistence type="predicted"/>
<comment type="caution">
    <text evidence="2">The sequence shown here is derived from an EMBL/GenBank/DDBJ whole genome shotgun (WGS) entry which is preliminary data.</text>
</comment>